<dbReference type="Pfam" id="PF14249">
    <property type="entry name" value="Tocopherol_cycl"/>
    <property type="match status" value="1"/>
</dbReference>
<protein>
    <recommendedName>
        <fullName evidence="3">Tocopherol cyclase</fullName>
    </recommendedName>
</protein>
<reference evidence="1 2" key="1">
    <citation type="submission" date="2020-10" db="EMBL/GenBank/DDBJ databases">
        <title>Connecting structure to function with the recovery of over 1000 high-quality activated sludge metagenome-assembled genomes encoding full-length rRNA genes using long-read sequencing.</title>
        <authorList>
            <person name="Singleton C.M."/>
            <person name="Petriglieri F."/>
            <person name="Kristensen J.M."/>
            <person name="Kirkegaard R.H."/>
            <person name="Michaelsen T.Y."/>
            <person name="Andersen M.H."/>
            <person name="Karst S.M."/>
            <person name="Dueholm M.S."/>
            <person name="Nielsen P.H."/>
            <person name="Albertsen M."/>
        </authorList>
    </citation>
    <scope>NUCLEOTIDE SEQUENCE [LARGE SCALE GENOMIC DNA]</scope>
    <source>
        <strain evidence="1">Ribe_18-Q3-R11-54_MAXAC.273</strain>
    </source>
</reference>
<sequence>MGIGYKLFHPEIFQGRLSKRKYFEGWYYKMVSADEMKAIAIIPGIALFNKKERHAFIQVFNGIDHTTSYHRFDINEFSANKRELDITIGNNHFSKKGVKLDLPEIQGEISFSNMILPQASMLSPGVMGWFSYVPFMQCRHGVVSMHHDLVGQTSGSFGLTDWKDGIGYIEKDWGASFPKCWIWMHSNHFDVQKPASIMASVAHIPWMGRFFPGFIVVLVIEGVEYRFATYNQSVMKCLVFDDLVLLEFKHHDLHLLITAYRGETATLHMPVQGQMTGKMSESLRARLEIRLLKNDHEIWSSNGTTAGLDIYGDTSVLESSAWRK</sequence>
<accession>A0A9D7SWS5</accession>
<name>A0A9D7SWS5_9BACT</name>
<proteinExistence type="predicted"/>
<dbReference type="PANTHER" id="PTHR35309">
    <property type="match status" value="1"/>
</dbReference>
<gene>
    <name evidence="1" type="ORF">IPP15_20175</name>
</gene>
<dbReference type="GO" id="GO:0009976">
    <property type="term" value="F:tocopherol cyclase activity"/>
    <property type="evidence" value="ECO:0007669"/>
    <property type="project" value="InterPro"/>
</dbReference>
<dbReference type="InterPro" id="IPR025893">
    <property type="entry name" value="Tocopherol_cyclase"/>
</dbReference>
<evidence type="ECO:0000313" key="2">
    <source>
        <dbReference type="Proteomes" id="UP000808337"/>
    </source>
</evidence>
<dbReference type="PANTHER" id="PTHR35309:SF4">
    <property type="entry name" value="TOCOPHEROL CYCLASE"/>
    <property type="match status" value="1"/>
</dbReference>
<evidence type="ECO:0008006" key="3">
    <source>
        <dbReference type="Google" id="ProtNLM"/>
    </source>
</evidence>
<comment type="caution">
    <text evidence="1">The sequence shown here is derived from an EMBL/GenBank/DDBJ whole genome shotgun (WGS) entry which is preliminary data.</text>
</comment>
<evidence type="ECO:0000313" key="1">
    <source>
        <dbReference type="EMBL" id="MBK9984648.1"/>
    </source>
</evidence>
<dbReference type="EMBL" id="JADKGY010000030">
    <property type="protein sequence ID" value="MBK9984648.1"/>
    <property type="molecule type" value="Genomic_DNA"/>
</dbReference>
<organism evidence="1 2">
    <name type="scientific">Candidatus Opimibacter skivensis</name>
    <dbReference type="NCBI Taxonomy" id="2982028"/>
    <lineage>
        <taxon>Bacteria</taxon>
        <taxon>Pseudomonadati</taxon>
        <taxon>Bacteroidota</taxon>
        <taxon>Saprospiria</taxon>
        <taxon>Saprospirales</taxon>
        <taxon>Saprospiraceae</taxon>
        <taxon>Candidatus Opimibacter</taxon>
    </lineage>
</organism>
<dbReference type="AlphaFoldDB" id="A0A9D7SWS5"/>
<dbReference type="Proteomes" id="UP000808337">
    <property type="component" value="Unassembled WGS sequence"/>
</dbReference>
<dbReference type="SUPFAM" id="SSF159245">
    <property type="entry name" value="AttH-like"/>
    <property type="match status" value="1"/>
</dbReference>